<dbReference type="EMBL" id="LR862138">
    <property type="protein sequence ID" value="CAD1817818.1"/>
    <property type="molecule type" value="Genomic_DNA"/>
</dbReference>
<dbReference type="Gene3D" id="3.40.1370.10">
    <property type="match status" value="1"/>
</dbReference>
<feature type="compositionally biased region" description="Basic residues" evidence="4">
    <location>
        <begin position="67"/>
        <end position="76"/>
    </location>
</feature>
<sequence>MTPCKGAALRVVRSELATLPVLSFSGEKVAPHGLYPDPRRGARRRQEALPPKEDGACPPRLPAHPAPARRRRRLRPQARDWSVKINRKEKRLAISTALASAAANALVVEDFEDQFAGGPRPRTSSRPCADGGSTPSRRMEVGSKRREAGSDRSGGRRGGNEAAGSGEGIEEAGSGRGIEGKIKWEWEAE</sequence>
<proteinExistence type="inferred from homology"/>
<feature type="compositionally biased region" description="Basic and acidic residues" evidence="4">
    <location>
        <begin position="37"/>
        <end position="55"/>
    </location>
</feature>
<reference evidence="5" key="1">
    <citation type="submission" date="2020-07" db="EMBL/GenBank/DDBJ databases">
        <authorList>
            <person name="Lin J."/>
        </authorList>
    </citation>
    <scope>NUCLEOTIDE SEQUENCE</scope>
</reference>
<keyword evidence="3" id="KW-0687">Ribonucleoprotein</keyword>
<keyword evidence="2" id="KW-0689">Ribosomal protein</keyword>
<dbReference type="GO" id="GO:1990904">
    <property type="term" value="C:ribonucleoprotein complex"/>
    <property type="evidence" value="ECO:0007669"/>
    <property type="project" value="UniProtKB-KW"/>
</dbReference>
<dbReference type="InterPro" id="IPR002136">
    <property type="entry name" value="Ribosomal_uL4"/>
</dbReference>
<evidence type="ECO:0000256" key="2">
    <source>
        <dbReference type="ARBA" id="ARBA00022980"/>
    </source>
</evidence>
<dbReference type="InterPro" id="IPR023574">
    <property type="entry name" value="Ribosomal_uL4_dom_sf"/>
</dbReference>
<accession>A0A6V7NH65</accession>
<gene>
    <name evidence="5" type="ORF">CB5_LOCUS1029</name>
</gene>
<dbReference type="GO" id="GO:0006412">
    <property type="term" value="P:translation"/>
    <property type="evidence" value="ECO:0007669"/>
    <property type="project" value="InterPro"/>
</dbReference>
<evidence type="ECO:0000256" key="4">
    <source>
        <dbReference type="SAM" id="MobiDB-lite"/>
    </source>
</evidence>
<evidence type="ECO:0000256" key="1">
    <source>
        <dbReference type="ARBA" id="ARBA00010528"/>
    </source>
</evidence>
<protein>
    <submittedName>
        <fullName evidence="5">Uncharacterized protein</fullName>
    </submittedName>
</protein>
<evidence type="ECO:0000313" key="5">
    <source>
        <dbReference type="EMBL" id="CAD1817818.1"/>
    </source>
</evidence>
<feature type="region of interest" description="Disordered" evidence="4">
    <location>
        <begin position="115"/>
        <end position="189"/>
    </location>
</feature>
<dbReference type="Pfam" id="PF00573">
    <property type="entry name" value="Ribosomal_L4"/>
    <property type="match status" value="1"/>
</dbReference>
<dbReference type="SUPFAM" id="SSF52166">
    <property type="entry name" value="Ribosomal protein L4"/>
    <property type="match status" value="1"/>
</dbReference>
<dbReference type="GO" id="GO:0005840">
    <property type="term" value="C:ribosome"/>
    <property type="evidence" value="ECO:0007669"/>
    <property type="project" value="UniProtKB-KW"/>
</dbReference>
<organism evidence="5">
    <name type="scientific">Ananas comosus var. bracteatus</name>
    <name type="common">red pineapple</name>
    <dbReference type="NCBI Taxonomy" id="296719"/>
    <lineage>
        <taxon>Eukaryota</taxon>
        <taxon>Viridiplantae</taxon>
        <taxon>Streptophyta</taxon>
        <taxon>Embryophyta</taxon>
        <taxon>Tracheophyta</taxon>
        <taxon>Spermatophyta</taxon>
        <taxon>Magnoliopsida</taxon>
        <taxon>Liliopsida</taxon>
        <taxon>Poales</taxon>
        <taxon>Bromeliaceae</taxon>
        <taxon>Bromelioideae</taxon>
        <taxon>Ananas</taxon>
    </lineage>
</organism>
<comment type="similarity">
    <text evidence="1">Belongs to the universal ribosomal protein uL4 family.</text>
</comment>
<dbReference type="AlphaFoldDB" id="A0A6V7NH65"/>
<feature type="compositionally biased region" description="Basic and acidic residues" evidence="4">
    <location>
        <begin position="178"/>
        <end position="189"/>
    </location>
</feature>
<dbReference type="GO" id="GO:0003735">
    <property type="term" value="F:structural constituent of ribosome"/>
    <property type="evidence" value="ECO:0007669"/>
    <property type="project" value="InterPro"/>
</dbReference>
<name>A0A6V7NH65_ANACO</name>
<evidence type="ECO:0000256" key="3">
    <source>
        <dbReference type="ARBA" id="ARBA00023274"/>
    </source>
</evidence>
<feature type="region of interest" description="Disordered" evidence="4">
    <location>
        <begin position="28"/>
        <end position="82"/>
    </location>
</feature>
<feature type="compositionally biased region" description="Basic and acidic residues" evidence="4">
    <location>
        <begin position="137"/>
        <end position="154"/>
    </location>
</feature>